<dbReference type="OrthoDB" id="354718at2759"/>
<evidence type="ECO:0000259" key="13">
    <source>
        <dbReference type="PROSITE" id="PS50939"/>
    </source>
</evidence>
<feature type="transmembrane region" description="Helical" evidence="12">
    <location>
        <begin position="116"/>
        <end position="138"/>
    </location>
</feature>
<keyword evidence="8 12" id="KW-1133">Transmembrane helix</keyword>
<keyword evidence="4" id="KW-0349">Heme</keyword>
<sequence>MLTSVLCGGVVTPFGLVESFTCLACRAEMCDCSIHSWIGVTVYVLSWCQFLCGLFIFWLPGFAPRSVKAAYLRYHKVGGLAIYSGALAAIASGLMQKQSFLRNNSPKAPLFGAANLMANALGVAVVLTFFAVLAVLGFESVSPSHVPISERGSRSVSPQNGDSGASASATDTELLRPRSPTRRGSSTCIASLQLRSEILTAFPRAGDLEASVEAPDASCSGEITCLAICARVELQLW</sequence>
<accession>U6LUG1</accession>
<evidence type="ECO:0000313" key="15">
    <source>
        <dbReference type="Proteomes" id="UP000030750"/>
    </source>
</evidence>
<protein>
    <recommendedName>
        <fullName evidence="13">Cytochrome b561 domain-containing protein</fullName>
    </recommendedName>
</protein>
<feature type="transmembrane region" description="Helical" evidence="12">
    <location>
        <begin position="80"/>
        <end position="96"/>
    </location>
</feature>
<evidence type="ECO:0000256" key="5">
    <source>
        <dbReference type="ARBA" id="ARBA00022692"/>
    </source>
</evidence>
<reference evidence="14" key="2">
    <citation type="submission" date="2013-10" db="EMBL/GenBank/DDBJ databases">
        <authorList>
            <person name="Aslett M."/>
        </authorList>
    </citation>
    <scope>NUCLEOTIDE SEQUENCE [LARGE SCALE GENOMIC DNA]</scope>
    <source>
        <strain evidence="14">Houghton</strain>
    </source>
</reference>
<evidence type="ECO:0000256" key="8">
    <source>
        <dbReference type="ARBA" id="ARBA00022989"/>
    </source>
</evidence>
<dbReference type="GO" id="GO:0016020">
    <property type="term" value="C:membrane"/>
    <property type="evidence" value="ECO:0007669"/>
    <property type="project" value="UniProtKB-SubCell"/>
</dbReference>
<keyword evidence="3" id="KW-0813">Transport</keyword>
<evidence type="ECO:0000256" key="2">
    <source>
        <dbReference type="ARBA" id="ARBA00004141"/>
    </source>
</evidence>
<dbReference type="EMBL" id="HG713455">
    <property type="protein sequence ID" value="CDJ53957.1"/>
    <property type="molecule type" value="Genomic_DNA"/>
</dbReference>
<name>U6LUG1_9EIME</name>
<dbReference type="PANTHER" id="PTHR10106:SF0">
    <property type="entry name" value="LD36721P"/>
    <property type="match status" value="1"/>
</dbReference>
<evidence type="ECO:0000256" key="9">
    <source>
        <dbReference type="ARBA" id="ARBA00023004"/>
    </source>
</evidence>
<feature type="transmembrane region" description="Helical" evidence="12">
    <location>
        <begin position="34"/>
        <end position="59"/>
    </location>
</feature>
<evidence type="ECO:0000256" key="6">
    <source>
        <dbReference type="ARBA" id="ARBA00022723"/>
    </source>
</evidence>
<dbReference type="GO" id="GO:0046872">
    <property type="term" value="F:metal ion binding"/>
    <property type="evidence" value="ECO:0007669"/>
    <property type="project" value="UniProtKB-KW"/>
</dbReference>
<organism evidence="14 15">
    <name type="scientific">Eimeria brunetti</name>
    <dbReference type="NCBI Taxonomy" id="51314"/>
    <lineage>
        <taxon>Eukaryota</taxon>
        <taxon>Sar</taxon>
        <taxon>Alveolata</taxon>
        <taxon>Apicomplexa</taxon>
        <taxon>Conoidasida</taxon>
        <taxon>Coccidia</taxon>
        <taxon>Eucoccidiorida</taxon>
        <taxon>Eimeriorina</taxon>
        <taxon>Eimeriidae</taxon>
        <taxon>Eimeria</taxon>
    </lineage>
</organism>
<evidence type="ECO:0000313" key="14">
    <source>
        <dbReference type="EMBL" id="CDJ53957.1"/>
    </source>
</evidence>
<evidence type="ECO:0000256" key="4">
    <source>
        <dbReference type="ARBA" id="ARBA00022617"/>
    </source>
</evidence>
<evidence type="ECO:0000256" key="11">
    <source>
        <dbReference type="SAM" id="MobiDB-lite"/>
    </source>
</evidence>
<comment type="cofactor">
    <cofactor evidence="1">
        <name>heme b</name>
        <dbReference type="ChEBI" id="CHEBI:60344"/>
    </cofactor>
</comment>
<proteinExistence type="predicted"/>
<evidence type="ECO:0000256" key="12">
    <source>
        <dbReference type="SAM" id="Phobius"/>
    </source>
</evidence>
<dbReference type="Gene3D" id="1.20.120.1770">
    <property type="match status" value="1"/>
</dbReference>
<evidence type="ECO:0000256" key="3">
    <source>
        <dbReference type="ARBA" id="ARBA00022448"/>
    </source>
</evidence>
<comment type="subcellular location">
    <subcellularLocation>
        <location evidence="2">Membrane</location>
        <topology evidence="2">Multi-pass membrane protein</topology>
    </subcellularLocation>
</comment>
<dbReference type="GO" id="GO:0016491">
    <property type="term" value="F:oxidoreductase activity"/>
    <property type="evidence" value="ECO:0007669"/>
    <property type="project" value="InterPro"/>
</dbReference>
<dbReference type="AlphaFoldDB" id="U6LUG1"/>
<dbReference type="PANTHER" id="PTHR10106">
    <property type="entry name" value="CYTOCHROME B561-RELATED"/>
    <property type="match status" value="1"/>
</dbReference>
<dbReference type="Pfam" id="PF03188">
    <property type="entry name" value="Cytochrom_B561"/>
    <property type="match status" value="1"/>
</dbReference>
<reference evidence="14" key="1">
    <citation type="submission" date="2013-10" db="EMBL/GenBank/DDBJ databases">
        <title>Genomic analysis of the causative agents of coccidiosis in chickens.</title>
        <authorList>
            <person name="Reid A.J."/>
            <person name="Blake D."/>
            <person name="Billington K."/>
            <person name="Browne H."/>
            <person name="Dunn M."/>
            <person name="Hung S."/>
            <person name="Kawahara F."/>
            <person name="Miranda-Saavedra D."/>
            <person name="Mourier T."/>
            <person name="Nagra H."/>
            <person name="Otto T.D."/>
            <person name="Rawlings N."/>
            <person name="Sanchez A."/>
            <person name="Sanders M."/>
            <person name="Subramaniam C."/>
            <person name="Tay Y."/>
            <person name="Dear P."/>
            <person name="Doerig C."/>
            <person name="Gruber A."/>
            <person name="Parkinson J."/>
            <person name="Shirley M."/>
            <person name="Wan K.L."/>
            <person name="Berriman M."/>
            <person name="Tomley F."/>
            <person name="Pain A."/>
        </authorList>
    </citation>
    <scope>NUCLEOTIDE SEQUENCE [LARGE SCALE GENOMIC DNA]</scope>
    <source>
        <strain evidence="14">Houghton</strain>
    </source>
</reference>
<dbReference type="InterPro" id="IPR006593">
    <property type="entry name" value="Cyt_b561/ferric_Rdtase_TM"/>
</dbReference>
<feature type="domain" description="Cytochrome b561" evidence="13">
    <location>
        <begin position="1"/>
        <end position="137"/>
    </location>
</feature>
<feature type="region of interest" description="Disordered" evidence="11">
    <location>
        <begin position="144"/>
        <end position="187"/>
    </location>
</feature>
<gene>
    <name evidence="14" type="ORF">EBH_0009220</name>
</gene>
<dbReference type="VEuPathDB" id="ToxoDB:EBH_0009220"/>
<keyword evidence="15" id="KW-1185">Reference proteome</keyword>
<dbReference type="Proteomes" id="UP000030750">
    <property type="component" value="Unassembled WGS sequence"/>
</dbReference>
<evidence type="ECO:0000256" key="7">
    <source>
        <dbReference type="ARBA" id="ARBA00022982"/>
    </source>
</evidence>
<keyword evidence="5 12" id="KW-0812">Transmembrane</keyword>
<dbReference type="InterPro" id="IPR043205">
    <property type="entry name" value="CYB561/CYBRD1-like"/>
</dbReference>
<dbReference type="PROSITE" id="PS50939">
    <property type="entry name" value="CYTOCHROME_B561"/>
    <property type="match status" value="1"/>
</dbReference>
<keyword evidence="10 12" id="KW-0472">Membrane</keyword>
<keyword evidence="6" id="KW-0479">Metal-binding</keyword>
<evidence type="ECO:0000256" key="1">
    <source>
        <dbReference type="ARBA" id="ARBA00001970"/>
    </source>
</evidence>
<keyword evidence="7" id="KW-0249">Electron transport</keyword>
<feature type="compositionally biased region" description="Polar residues" evidence="11">
    <location>
        <begin position="154"/>
        <end position="171"/>
    </location>
</feature>
<keyword evidence="9" id="KW-0408">Iron</keyword>
<evidence type="ECO:0000256" key="10">
    <source>
        <dbReference type="ARBA" id="ARBA00023136"/>
    </source>
</evidence>